<dbReference type="eggNOG" id="ENOG502ZYY0">
    <property type="taxonomic scope" value="Bacteria"/>
</dbReference>
<proteinExistence type="predicted"/>
<comment type="caution">
    <text evidence="1">The sequence shown here is derived from an EMBL/GenBank/DDBJ whole genome shotgun (WGS) entry which is preliminary data.</text>
</comment>
<evidence type="ECO:0000313" key="1">
    <source>
        <dbReference type="EMBL" id="EMY80534.1"/>
    </source>
</evidence>
<dbReference type="RefSeq" id="WP_003441796.1">
    <property type="nucleotide sequence ID" value="NZ_APLF01000011.1"/>
</dbReference>
<protein>
    <submittedName>
        <fullName evidence="1">Uncharacterized protein</fullName>
    </submittedName>
</protein>
<name>N1WTT6_9FLAO</name>
<dbReference type="STRING" id="1189619.pgond44_11136"/>
<accession>N1WTT6</accession>
<dbReference type="Proteomes" id="UP000012317">
    <property type="component" value="Unassembled WGS sequence"/>
</dbReference>
<organism evidence="1 2">
    <name type="scientific">Psychroflexus gondwanensis ACAM 44</name>
    <dbReference type="NCBI Taxonomy" id="1189619"/>
    <lineage>
        <taxon>Bacteria</taxon>
        <taxon>Pseudomonadati</taxon>
        <taxon>Bacteroidota</taxon>
        <taxon>Flavobacteriia</taxon>
        <taxon>Flavobacteriales</taxon>
        <taxon>Flavobacteriaceae</taxon>
        <taxon>Psychroflexus</taxon>
    </lineage>
</organism>
<dbReference type="EMBL" id="APLF01000011">
    <property type="protein sequence ID" value="EMY80534.1"/>
    <property type="molecule type" value="Genomic_DNA"/>
</dbReference>
<gene>
    <name evidence="1" type="ORF">pgond44_11136</name>
</gene>
<evidence type="ECO:0000313" key="2">
    <source>
        <dbReference type="Proteomes" id="UP000012317"/>
    </source>
</evidence>
<dbReference type="AlphaFoldDB" id="N1WTT6"/>
<reference evidence="1 2" key="1">
    <citation type="journal article" date="2014" name="Genome Biol. Evol.">
        <title>Extensive gene acquisition in the extremely psychrophilic bacterial species Psychroflexus torquis and the link to sea-ice ecosystem specialism.</title>
        <authorList>
            <person name="Feng S."/>
            <person name="Powell S.M."/>
            <person name="Wilson R."/>
            <person name="Bowman J.P."/>
        </authorList>
    </citation>
    <scope>NUCLEOTIDE SEQUENCE [LARGE SCALE GENOMIC DNA]</scope>
    <source>
        <strain evidence="1 2">ACAM 44</strain>
    </source>
</reference>
<sequence>MEIDLSYREDIHRRLCIKKDLIELTQWIDTLTVLNDKLSQLKLIEKQLLKDRDIESALMGIRRKNTLVMGTLCKYEQELDNEYEFGKRIYDVTRAKEHEKKRVIYTELMQNFYQLRKAIYRLLTAYKRN</sequence>
<keyword evidence="2" id="KW-1185">Reference proteome</keyword>